<organism evidence="1 2">
    <name type="scientific">Bacillus paranthracis</name>
    <dbReference type="NCBI Taxonomy" id="2026186"/>
    <lineage>
        <taxon>Bacteria</taxon>
        <taxon>Bacillati</taxon>
        <taxon>Bacillota</taxon>
        <taxon>Bacilli</taxon>
        <taxon>Bacillales</taxon>
        <taxon>Bacillaceae</taxon>
        <taxon>Bacillus</taxon>
        <taxon>Bacillus cereus group</taxon>
    </lineage>
</organism>
<protein>
    <submittedName>
        <fullName evidence="1">Uncharacterized protein</fullName>
    </submittedName>
</protein>
<proteinExistence type="predicted"/>
<accession>A0A7D8D652</accession>
<sequence>MYFIVKAAFRLRQGSSFYIETMQGKLEKIKLSKVLIKKMKYGG</sequence>
<comment type="caution">
    <text evidence="1">The sequence shown here is derived from an EMBL/GenBank/DDBJ whole genome shotgun (WGS) entry which is preliminary data.</text>
</comment>
<reference evidence="1 2" key="1">
    <citation type="submission" date="2017-04" db="EMBL/GenBank/DDBJ databases">
        <authorList>
            <person name="Criscuolo A."/>
        </authorList>
    </citation>
    <scope>NUCLEOTIDE SEQUENCE [LARGE SCALE GENOMIC DNA]</scope>
    <source>
        <strain evidence="1">16-00174</strain>
    </source>
</reference>
<dbReference type="Proteomes" id="UP000194422">
    <property type="component" value="Unassembled WGS sequence"/>
</dbReference>
<dbReference type="RefSeq" id="WP_000273641.1">
    <property type="nucleotide sequence ID" value="NZ_JAYGBT010000002.1"/>
</dbReference>
<gene>
    <name evidence="1" type="ORF">BACERE00174_04855</name>
</gene>
<evidence type="ECO:0000313" key="2">
    <source>
        <dbReference type="Proteomes" id="UP000194422"/>
    </source>
</evidence>
<dbReference type="AlphaFoldDB" id="A0A7D8D652"/>
<name>A0A7D8D652_9BACI</name>
<evidence type="ECO:0000313" key="1">
    <source>
        <dbReference type="EMBL" id="SME35239.1"/>
    </source>
</evidence>
<dbReference type="EMBL" id="FWYW01000092">
    <property type="protein sequence ID" value="SME35239.1"/>
    <property type="molecule type" value="Genomic_DNA"/>
</dbReference>